<dbReference type="InterPro" id="IPR008983">
    <property type="entry name" value="Tumour_necrosis_fac-like_dom"/>
</dbReference>
<evidence type="ECO:0000313" key="3">
    <source>
        <dbReference type="Proteomes" id="UP000199469"/>
    </source>
</evidence>
<evidence type="ECO:0008006" key="4">
    <source>
        <dbReference type="Google" id="ProtNLM"/>
    </source>
</evidence>
<keyword evidence="3" id="KW-1185">Reference proteome</keyword>
<feature type="chain" id="PRO_5011761273" description="C1q domain-containing protein" evidence="1">
    <location>
        <begin position="21"/>
        <end position="291"/>
    </location>
</feature>
<name>A0A1I0S048_9FLAO</name>
<dbReference type="AlphaFoldDB" id="A0A1I0S048"/>
<keyword evidence="1" id="KW-0732">Signal</keyword>
<dbReference type="RefSeq" id="WP_089794973.1">
    <property type="nucleotide sequence ID" value="NZ_FOIU01000003.1"/>
</dbReference>
<gene>
    <name evidence="2" type="ORF">SAMN05421841_3547</name>
</gene>
<dbReference type="Gene3D" id="2.60.120.40">
    <property type="match status" value="1"/>
</dbReference>
<accession>A0A1I0S048</accession>
<dbReference type="Proteomes" id="UP000199469">
    <property type="component" value="Unassembled WGS sequence"/>
</dbReference>
<evidence type="ECO:0000256" key="1">
    <source>
        <dbReference type="SAM" id="SignalP"/>
    </source>
</evidence>
<reference evidence="3" key="1">
    <citation type="submission" date="2016-10" db="EMBL/GenBank/DDBJ databases">
        <authorList>
            <person name="Varghese N."/>
            <person name="Submissions S."/>
        </authorList>
    </citation>
    <scope>NUCLEOTIDE SEQUENCE [LARGE SCALE GENOMIC DNA]</scope>
    <source>
        <strain evidence="3">DSM 17724</strain>
    </source>
</reference>
<evidence type="ECO:0000313" key="2">
    <source>
        <dbReference type="EMBL" id="SEW47524.1"/>
    </source>
</evidence>
<dbReference type="STRING" id="356305.SAMN05421841_3547"/>
<feature type="signal peptide" evidence="1">
    <location>
        <begin position="1"/>
        <end position="20"/>
    </location>
</feature>
<protein>
    <recommendedName>
        <fullName evidence="4">C1q domain-containing protein</fullName>
    </recommendedName>
</protein>
<organism evidence="2 3">
    <name type="scientific">Chryseobacterium wanjuense</name>
    <dbReference type="NCBI Taxonomy" id="356305"/>
    <lineage>
        <taxon>Bacteria</taxon>
        <taxon>Pseudomonadati</taxon>
        <taxon>Bacteroidota</taxon>
        <taxon>Flavobacteriia</taxon>
        <taxon>Flavobacteriales</taxon>
        <taxon>Weeksellaceae</taxon>
        <taxon>Chryseobacterium group</taxon>
        <taxon>Chryseobacterium</taxon>
    </lineage>
</organism>
<proteinExistence type="predicted"/>
<dbReference type="SUPFAM" id="SSF49842">
    <property type="entry name" value="TNF-like"/>
    <property type="match status" value="1"/>
</dbReference>
<sequence length="291" mass="31114">MKKKCILFIVFTILTCSVKAQTGNVGIGTANPGSKLTVNGSFAAAYTSVTANTYNAGENDFSIMWDGTANGTITLPASPTSPDRTGRLYFFKNASTAYNLTIEGNGSELIDKDLNTVIQPGESVLLTKTNINTATGITYRVLSLAQSQQPYMYTINGDATQYVAQGSATQLTFSNVEYSTNGGGDFDPATSSWTCPQSGWYNLEVYAEVTSSTVYSTHTALILVKNGAIQQKLIAIFTPGYTVNYIAGSGTGSQKLNLMKGDVISISATPCYGCGSDYTLFYTRKLNISRL</sequence>
<dbReference type="EMBL" id="FOIU01000003">
    <property type="protein sequence ID" value="SEW47524.1"/>
    <property type="molecule type" value="Genomic_DNA"/>
</dbReference>
<dbReference type="OrthoDB" id="1272570at2"/>